<dbReference type="SMART" id="SM00448">
    <property type="entry name" value="REC"/>
    <property type="match status" value="1"/>
</dbReference>
<feature type="modified residue" description="4-aspartylphosphate" evidence="6">
    <location>
        <position position="51"/>
    </location>
</feature>
<keyword evidence="5" id="KW-0804">Transcription</keyword>
<dbReference type="Pfam" id="PF00158">
    <property type="entry name" value="Sigma54_activat"/>
    <property type="match status" value="1"/>
</dbReference>
<dbReference type="CDD" id="cd00156">
    <property type="entry name" value="REC"/>
    <property type="match status" value="1"/>
</dbReference>
<evidence type="ECO:0000259" key="8">
    <source>
        <dbReference type="PROSITE" id="PS50110"/>
    </source>
</evidence>
<dbReference type="SUPFAM" id="SSF52540">
    <property type="entry name" value="P-loop containing nucleoside triphosphate hydrolases"/>
    <property type="match status" value="1"/>
</dbReference>
<keyword evidence="2" id="KW-0067">ATP-binding</keyword>
<dbReference type="InterPro" id="IPR025944">
    <property type="entry name" value="Sigma_54_int_dom_CS"/>
</dbReference>
<keyword evidence="1" id="KW-0547">Nucleotide-binding</keyword>
<dbReference type="FunFam" id="3.40.50.300:FF:000006">
    <property type="entry name" value="DNA-binding transcriptional regulator NtrC"/>
    <property type="match status" value="1"/>
</dbReference>
<dbReference type="KEGG" id="slom:PXH66_20400"/>
<evidence type="ECO:0000313" key="9">
    <source>
        <dbReference type="EMBL" id="WED64712.1"/>
    </source>
</evidence>
<evidence type="ECO:0000256" key="1">
    <source>
        <dbReference type="ARBA" id="ARBA00022741"/>
    </source>
</evidence>
<dbReference type="InterPro" id="IPR001789">
    <property type="entry name" value="Sig_transdc_resp-reg_receiver"/>
</dbReference>
<evidence type="ECO:0000256" key="5">
    <source>
        <dbReference type="ARBA" id="ARBA00023163"/>
    </source>
</evidence>
<dbReference type="Gene3D" id="1.10.10.60">
    <property type="entry name" value="Homeodomain-like"/>
    <property type="match status" value="1"/>
</dbReference>
<dbReference type="InterPro" id="IPR027417">
    <property type="entry name" value="P-loop_NTPase"/>
</dbReference>
<dbReference type="SUPFAM" id="SSF52172">
    <property type="entry name" value="CheY-like"/>
    <property type="match status" value="1"/>
</dbReference>
<feature type="domain" description="Response regulatory" evidence="8">
    <location>
        <begin position="2"/>
        <end position="116"/>
    </location>
</feature>
<sequence>MNILIVDDQANVLRTTAYALTAMGHTPVTAENSRQAARQLETEKIDALLLDVNLGTENGLDFLSKIRAEGNLVPVIVFTAQTSVESAVDAMKRGAYDYIPKPFIPEDLKQKLAKVDEHRRMQTKVADLETQVAKAHPTVMLESNEPAVKSAYETAFRAAASNATVLILGPSGTGKTVLARAVHDRSNRADKAFVTINCPSLSRELLESELFGHVKGAFTGALKDTWGKVAAADEGTLFLDEIGEVPLEIQPKLLRLLQDREYERVGDTRTRKANVRLIAATNRDLAAEVAAGRFREDLYYRLKVIAVEMPALADRPTDLLPLVDNYMRHFTREQGRPSLQLSQEARTAIVDYPWPGNLRELRNLIERSVILAQDNEITVADLPAEFRESEETSLRPGHMVTIEALEHEHIRRIIAKTESLEKAARTLGIDTATLYRKRKRMGLG</sequence>
<dbReference type="InterPro" id="IPR002078">
    <property type="entry name" value="Sigma_54_int"/>
</dbReference>
<dbReference type="PROSITE" id="PS00688">
    <property type="entry name" value="SIGMA54_INTERACT_3"/>
    <property type="match status" value="1"/>
</dbReference>
<feature type="domain" description="Sigma-54 factor interaction" evidence="7">
    <location>
        <begin position="141"/>
        <end position="370"/>
    </location>
</feature>
<evidence type="ECO:0000256" key="4">
    <source>
        <dbReference type="ARBA" id="ARBA00023125"/>
    </source>
</evidence>
<dbReference type="Pfam" id="PF25601">
    <property type="entry name" value="AAA_lid_14"/>
    <property type="match status" value="1"/>
</dbReference>
<proteinExistence type="predicted"/>
<name>A0AAF0CHV2_9BACT</name>
<dbReference type="InterPro" id="IPR009057">
    <property type="entry name" value="Homeodomain-like_sf"/>
</dbReference>
<dbReference type="PANTHER" id="PTHR32071">
    <property type="entry name" value="TRANSCRIPTIONAL REGULATORY PROTEIN"/>
    <property type="match status" value="1"/>
</dbReference>
<reference evidence="9" key="1">
    <citation type="submission" date="2023-03" db="EMBL/GenBank/DDBJ databases">
        <title>Lomoglobus Profundus gen. nov., sp. nov., a novel member of the phylum Verrucomicrobia, isolated from deep-marine sediment of South China Sea.</title>
        <authorList>
            <person name="Ahmad T."/>
            <person name="Ishaq S.E."/>
            <person name="Wang F."/>
        </authorList>
    </citation>
    <scope>NUCLEOTIDE SEQUENCE</scope>
    <source>
        <strain evidence="9">LMO-M01</strain>
    </source>
</reference>
<dbReference type="InterPro" id="IPR011006">
    <property type="entry name" value="CheY-like_superfamily"/>
</dbReference>
<organism evidence="9 10">
    <name type="scientific">Synoicihabitans lomoniglobus</name>
    <dbReference type="NCBI Taxonomy" id="2909285"/>
    <lineage>
        <taxon>Bacteria</taxon>
        <taxon>Pseudomonadati</taxon>
        <taxon>Verrucomicrobiota</taxon>
        <taxon>Opitutia</taxon>
        <taxon>Opitutales</taxon>
        <taxon>Opitutaceae</taxon>
        <taxon>Synoicihabitans</taxon>
    </lineage>
</organism>
<keyword evidence="4" id="KW-0238">DNA-binding</keyword>
<dbReference type="GO" id="GO:0000160">
    <property type="term" value="P:phosphorelay signal transduction system"/>
    <property type="evidence" value="ECO:0007669"/>
    <property type="project" value="InterPro"/>
</dbReference>
<dbReference type="GO" id="GO:0006355">
    <property type="term" value="P:regulation of DNA-templated transcription"/>
    <property type="evidence" value="ECO:0007669"/>
    <property type="project" value="InterPro"/>
</dbReference>
<dbReference type="Pfam" id="PF02954">
    <property type="entry name" value="HTH_8"/>
    <property type="match status" value="1"/>
</dbReference>
<dbReference type="RefSeq" id="WP_330929998.1">
    <property type="nucleotide sequence ID" value="NZ_CP119075.1"/>
</dbReference>
<dbReference type="Gene3D" id="1.10.8.60">
    <property type="match status" value="1"/>
</dbReference>
<dbReference type="InterPro" id="IPR003593">
    <property type="entry name" value="AAA+_ATPase"/>
</dbReference>
<evidence type="ECO:0000259" key="7">
    <source>
        <dbReference type="PROSITE" id="PS50045"/>
    </source>
</evidence>
<dbReference type="PROSITE" id="PS50045">
    <property type="entry name" value="SIGMA54_INTERACT_4"/>
    <property type="match status" value="1"/>
</dbReference>
<gene>
    <name evidence="9" type="ORF">PXH66_20400</name>
</gene>
<keyword evidence="6" id="KW-0597">Phosphoprotein</keyword>
<evidence type="ECO:0000313" key="10">
    <source>
        <dbReference type="Proteomes" id="UP001218638"/>
    </source>
</evidence>
<dbReference type="CDD" id="cd00009">
    <property type="entry name" value="AAA"/>
    <property type="match status" value="1"/>
</dbReference>
<dbReference type="SUPFAM" id="SSF46689">
    <property type="entry name" value="Homeodomain-like"/>
    <property type="match status" value="1"/>
</dbReference>
<keyword evidence="10" id="KW-1185">Reference proteome</keyword>
<dbReference type="Pfam" id="PF00072">
    <property type="entry name" value="Response_reg"/>
    <property type="match status" value="1"/>
</dbReference>
<dbReference type="PROSITE" id="PS00676">
    <property type="entry name" value="SIGMA54_INTERACT_2"/>
    <property type="match status" value="1"/>
</dbReference>
<dbReference type="AlphaFoldDB" id="A0AAF0CHV2"/>
<dbReference type="Gene3D" id="3.40.50.300">
    <property type="entry name" value="P-loop containing nucleotide triphosphate hydrolases"/>
    <property type="match status" value="1"/>
</dbReference>
<dbReference type="InterPro" id="IPR058031">
    <property type="entry name" value="AAA_lid_NorR"/>
</dbReference>
<keyword evidence="3" id="KW-0805">Transcription regulation</keyword>
<evidence type="ECO:0000256" key="6">
    <source>
        <dbReference type="PROSITE-ProRule" id="PRU00169"/>
    </source>
</evidence>
<dbReference type="InterPro" id="IPR025943">
    <property type="entry name" value="Sigma_54_int_dom_ATP-bd_2"/>
</dbReference>
<evidence type="ECO:0000256" key="2">
    <source>
        <dbReference type="ARBA" id="ARBA00022840"/>
    </source>
</evidence>
<dbReference type="GO" id="GO:0043565">
    <property type="term" value="F:sequence-specific DNA binding"/>
    <property type="evidence" value="ECO:0007669"/>
    <property type="project" value="InterPro"/>
</dbReference>
<dbReference type="Gene3D" id="3.40.50.2300">
    <property type="match status" value="1"/>
</dbReference>
<dbReference type="InterPro" id="IPR002197">
    <property type="entry name" value="HTH_Fis"/>
</dbReference>
<dbReference type="EMBL" id="CP119075">
    <property type="protein sequence ID" value="WED64712.1"/>
    <property type="molecule type" value="Genomic_DNA"/>
</dbReference>
<accession>A0AAF0CHV2</accession>
<dbReference type="PROSITE" id="PS50110">
    <property type="entry name" value="RESPONSE_REGULATORY"/>
    <property type="match status" value="1"/>
</dbReference>
<evidence type="ECO:0000256" key="3">
    <source>
        <dbReference type="ARBA" id="ARBA00023015"/>
    </source>
</evidence>
<dbReference type="Proteomes" id="UP001218638">
    <property type="component" value="Chromosome"/>
</dbReference>
<protein>
    <submittedName>
        <fullName evidence="9">Sigma-54 dependent transcriptional regulator</fullName>
    </submittedName>
</protein>
<dbReference type="PANTHER" id="PTHR32071:SF113">
    <property type="entry name" value="ALGINATE BIOSYNTHESIS TRANSCRIPTIONAL REGULATORY PROTEIN ALGB"/>
    <property type="match status" value="1"/>
</dbReference>
<dbReference type="GO" id="GO:0005524">
    <property type="term" value="F:ATP binding"/>
    <property type="evidence" value="ECO:0007669"/>
    <property type="project" value="UniProtKB-KW"/>
</dbReference>
<dbReference type="SMART" id="SM00382">
    <property type="entry name" value="AAA"/>
    <property type="match status" value="1"/>
</dbReference>